<keyword evidence="3" id="KW-1185">Reference proteome</keyword>
<evidence type="ECO:0000256" key="1">
    <source>
        <dbReference type="SAM" id="MobiDB-lite"/>
    </source>
</evidence>
<organism evidence="2 3">
    <name type="scientific">Nonomuraea aridisoli</name>
    <dbReference type="NCBI Taxonomy" id="2070368"/>
    <lineage>
        <taxon>Bacteria</taxon>
        <taxon>Bacillati</taxon>
        <taxon>Actinomycetota</taxon>
        <taxon>Actinomycetes</taxon>
        <taxon>Streptosporangiales</taxon>
        <taxon>Streptosporangiaceae</taxon>
        <taxon>Nonomuraea</taxon>
    </lineage>
</organism>
<evidence type="ECO:0000313" key="3">
    <source>
        <dbReference type="Proteomes" id="UP000249304"/>
    </source>
</evidence>
<proteinExistence type="predicted"/>
<protein>
    <submittedName>
        <fullName evidence="2">Uncharacterized protein</fullName>
    </submittedName>
</protein>
<name>A0A2W2CPY6_9ACTN</name>
<dbReference type="EMBL" id="POUD01000560">
    <property type="protein sequence ID" value="PZG01536.1"/>
    <property type="molecule type" value="Genomic_DNA"/>
</dbReference>
<accession>A0A2W2CPY6</accession>
<dbReference type="AlphaFoldDB" id="A0A2W2CPY6"/>
<feature type="region of interest" description="Disordered" evidence="1">
    <location>
        <begin position="28"/>
        <end position="59"/>
    </location>
</feature>
<reference evidence="2 3" key="1">
    <citation type="submission" date="2018-01" db="EMBL/GenBank/DDBJ databases">
        <title>Draft genome sequence of Nonomuraea sp. KC333.</title>
        <authorList>
            <person name="Sahin N."/>
            <person name="Saygin H."/>
            <person name="Ay H."/>
        </authorList>
    </citation>
    <scope>NUCLEOTIDE SEQUENCE [LARGE SCALE GENOMIC DNA]</scope>
    <source>
        <strain evidence="2 3">KC333</strain>
    </source>
</reference>
<sequence length="133" mass="13524">MQPGRDRGAETVTRLPETVMPPVPVPEVIWQLPEHSSENDPERPVPNASDDGDSEAFGAGGLGSVRVVLDVVGLPVVCGGSCGPPLFQVGRALAPLSEARRPGSILSGSRVGRAEGEAAGPGRWVAGLAVGVG</sequence>
<feature type="non-terminal residue" evidence="2">
    <location>
        <position position="133"/>
    </location>
</feature>
<comment type="caution">
    <text evidence="2">The sequence shown here is derived from an EMBL/GenBank/DDBJ whole genome shotgun (WGS) entry which is preliminary data.</text>
</comment>
<feature type="region of interest" description="Disordered" evidence="1">
    <location>
        <begin position="1"/>
        <end position="20"/>
    </location>
</feature>
<gene>
    <name evidence="2" type="ORF">C1J01_47965</name>
</gene>
<evidence type="ECO:0000313" key="2">
    <source>
        <dbReference type="EMBL" id="PZG01536.1"/>
    </source>
</evidence>
<dbReference type="Proteomes" id="UP000249304">
    <property type="component" value="Unassembled WGS sequence"/>
</dbReference>